<keyword evidence="13" id="KW-1185">Reference proteome</keyword>
<evidence type="ECO:0000256" key="10">
    <source>
        <dbReference type="RuleBase" id="RU351113"/>
    </source>
</evidence>
<evidence type="ECO:0000313" key="13">
    <source>
        <dbReference type="Proteomes" id="UP000019118"/>
    </source>
</evidence>
<feature type="transmembrane region" description="Helical" evidence="10">
    <location>
        <begin position="116"/>
        <end position="138"/>
    </location>
</feature>
<comment type="caution">
    <text evidence="10">Lacks conserved residue(s) required for the propagation of feature annotation.</text>
</comment>
<evidence type="ECO:0000313" key="11">
    <source>
        <dbReference type="EMBL" id="JAA74469.1"/>
    </source>
</evidence>
<dbReference type="OrthoDB" id="8117390at2759"/>
<evidence type="ECO:0000256" key="6">
    <source>
        <dbReference type="ARBA" id="ARBA00022989"/>
    </source>
</evidence>
<keyword evidence="7 10" id="KW-0472">Membrane</keyword>
<evidence type="ECO:0000256" key="4">
    <source>
        <dbReference type="ARBA" id="ARBA00022692"/>
    </source>
</evidence>
<keyword evidence="6 10" id="KW-1133">Transmembrane helix</keyword>
<evidence type="ECO:0000256" key="5">
    <source>
        <dbReference type="ARBA" id="ARBA00022725"/>
    </source>
</evidence>
<keyword evidence="3 10" id="KW-0716">Sensory transduction</keyword>
<comment type="similarity">
    <text evidence="10">Belongs to the insect chemoreceptor superfamily. Heteromeric odorant receptor channel (TC 1.A.69) family.</text>
</comment>
<dbReference type="GO" id="GO:0007165">
    <property type="term" value="P:signal transduction"/>
    <property type="evidence" value="ECO:0007669"/>
    <property type="project" value="UniProtKB-KW"/>
</dbReference>
<dbReference type="PANTHER" id="PTHR21137">
    <property type="entry name" value="ODORANT RECEPTOR"/>
    <property type="match status" value="1"/>
</dbReference>
<evidence type="ECO:0000256" key="8">
    <source>
        <dbReference type="ARBA" id="ARBA00023170"/>
    </source>
</evidence>
<feature type="transmembrane region" description="Helical" evidence="10">
    <location>
        <begin position="30"/>
        <end position="51"/>
    </location>
</feature>
<reference evidence="11" key="1">
    <citation type="journal article" date="2013" name="BMC Genomics">
        <title>Antennal transcriptome analysis of the chemosensory gene families in the tree killing bark beetles, Ips typographus and Dendroctonus ponderosae (Coleoptera: Curculionidae: Scolytinae).</title>
        <authorList>
            <person name="Andersson M.N."/>
            <person name="Grosse-Wilde E."/>
            <person name="Keeling C.I."/>
            <person name="Bengtsson J.M."/>
            <person name="Yuen M.M."/>
            <person name="Li M."/>
            <person name="Hillbur Y."/>
            <person name="Bohlmann J."/>
            <person name="Hansson B.S."/>
            <person name="Schlyter F."/>
        </authorList>
    </citation>
    <scope>NUCLEOTIDE SEQUENCE</scope>
</reference>
<comment type="subcellular location">
    <subcellularLocation>
        <location evidence="1 10">Cell membrane</location>
        <topology evidence="1 10">Multi-pass membrane protein</topology>
    </subcellularLocation>
</comment>
<keyword evidence="4 10" id="KW-0812">Transmembrane</keyword>
<sequence length="387" mass="44274">MFSASKWVIMSSGSWGLEVDSKYRILYKIYVLYIRFIYITSTVAVFAMFLVNLGSNNDKAIEALSLTLCSVSCIIRLAVCLKQKVVNLLKIVMEDQFNYAVNDPKIKVMLQEYKSYVTFLCVFVVCYTYSLVILFNIFNGIIEFQSFRKLHPNATEYPQYLVSIWLPFNVQTHFTLALICQTVLFLQSCVLNYSSTVLFNTLMIYVVIKLKILQHLFQNFNTYPKNLENFHMELRDVLAIDNLKHLIRQHQDIISFVKELDKNIKIGVLIEYTITSLMLATISIQVLTGNKVASFSFYGLILIYQLFLLSWNAAEIKTQSEKIAGAIYATDWYVYGPGVKQIIHFIIMRCSKGLSLDIGPFGPNDLGAASARLKLAYSYVSVMGNNK</sequence>
<evidence type="ECO:0000256" key="9">
    <source>
        <dbReference type="ARBA" id="ARBA00023224"/>
    </source>
</evidence>
<dbReference type="Pfam" id="PF02949">
    <property type="entry name" value="7tm_6"/>
    <property type="match status" value="1"/>
</dbReference>
<protein>
    <recommendedName>
        <fullName evidence="10">Odorant receptor</fullName>
    </recommendedName>
</protein>
<name>R9PSR8_DENPD</name>
<dbReference type="EMBL" id="GABX01000050">
    <property type="protein sequence ID" value="JAA74469.1"/>
    <property type="molecule type" value="mRNA"/>
</dbReference>
<dbReference type="InterPro" id="IPR004117">
    <property type="entry name" value="7tm6_olfct_rcpt"/>
</dbReference>
<evidence type="ECO:0000256" key="1">
    <source>
        <dbReference type="ARBA" id="ARBA00004651"/>
    </source>
</evidence>
<evidence type="ECO:0000313" key="12">
    <source>
        <dbReference type="EnsemblMetazoa" id="XP_019762104.1"/>
    </source>
</evidence>
<dbReference type="GO" id="GO:0004984">
    <property type="term" value="F:olfactory receptor activity"/>
    <property type="evidence" value="ECO:0007669"/>
    <property type="project" value="InterPro"/>
</dbReference>
<evidence type="ECO:0000256" key="7">
    <source>
        <dbReference type="ARBA" id="ARBA00023136"/>
    </source>
</evidence>
<feature type="transmembrane region" description="Helical" evidence="10">
    <location>
        <begin position="266"/>
        <end position="287"/>
    </location>
</feature>
<feature type="transmembrane region" description="Helical" evidence="10">
    <location>
        <begin position="63"/>
        <end position="81"/>
    </location>
</feature>
<dbReference type="GO" id="GO:0005549">
    <property type="term" value="F:odorant binding"/>
    <property type="evidence" value="ECO:0007669"/>
    <property type="project" value="InterPro"/>
</dbReference>
<feature type="transmembrane region" description="Helical" evidence="10">
    <location>
        <begin position="293"/>
        <end position="314"/>
    </location>
</feature>
<dbReference type="AlphaFoldDB" id="R9PSR8"/>
<keyword evidence="2" id="KW-1003">Cell membrane</keyword>
<reference evidence="12" key="3">
    <citation type="submission" date="2024-08" db="UniProtKB">
        <authorList>
            <consortium name="EnsemblMetazoa"/>
        </authorList>
    </citation>
    <scope>IDENTIFICATION</scope>
</reference>
<dbReference type="PANTHER" id="PTHR21137:SF35">
    <property type="entry name" value="ODORANT RECEPTOR 19A-RELATED"/>
    <property type="match status" value="1"/>
</dbReference>
<evidence type="ECO:0000256" key="2">
    <source>
        <dbReference type="ARBA" id="ARBA00022475"/>
    </source>
</evidence>
<gene>
    <name evidence="12" type="primary">109539035</name>
</gene>
<keyword evidence="9 10" id="KW-0807">Transducer</keyword>
<evidence type="ECO:0000256" key="3">
    <source>
        <dbReference type="ARBA" id="ARBA00022606"/>
    </source>
</evidence>
<proteinExistence type="evidence at transcript level"/>
<feature type="transmembrane region" description="Helical" evidence="10">
    <location>
        <begin position="184"/>
        <end position="208"/>
    </location>
</feature>
<reference evidence="13" key="2">
    <citation type="journal article" date="2013" name="Genome Biol.">
        <title>Draft genome of the mountain pine beetle, Dendroctonus ponderosae Hopkins, a major forest pest.</title>
        <authorList>
            <person name="Keeling C.I."/>
            <person name="Yuen M.M."/>
            <person name="Liao N.Y."/>
            <person name="Docking T.R."/>
            <person name="Chan S.K."/>
            <person name="Taylor G.A."/>
            <person name="Palmquist D.L."/>
            <person name="Jackman S.D."/>
            <person name="Nguyen A."/>
            <person name="Li M."/>
            <person name="Henderson H."/>
            <person name="Janes J.K."/>
            <person name="Zhao Y."/>
            <person name="Pandoh P."/>
            <person name="Moore R."/>
            <person name="Sperling F.A."/>
            <person name="Huber D.P."/>
            <person name="Birol I."/>
            <person name="Jones S.J."/>
            <person name="Bohlmann J."/>
        </authorList>
    </citation>
    <scope>NUCLEOTIDE SEQUENCE</scope>
</reference>
<accession>R9PSR8</accession>
<organism evidence="11">
    <name type="scientific">Dendroctonus ponderosae</name>
    <name type="common">Mountain pine beetle</name>
    <dbReference type="NCBI Taxonomy" id="77166"/>
    <lineage>
        <taxon>Eukaryota</taxon>
        <taxon>Metazoa</taxon>
        <taxon>Ecdysozoa</taxon>
        <taxon>Arthropoda</taxon>
        <taxon>Hexapoda</taxon>
        <taxon>Insecta</taxon>
        <taxon>Pterygota</taxon>
        <taxon>Neoptera</taxon>
        <taxon>Endopterygota</taxon>
        <taxon>Coleoptera</taxon>
        <taxon>Polyphaga</taxon>
        <taxon>Cucujiformia</taxon>
        <taxon>Curculionidae</taxon>
        <taxon>Scolytinae</taxon>
        <taxon>Dendroctonus</taxon>
    </lineage>
</organism>
<keyword evidence="8 10" id="KW-0675">Receptor</keyword>
<dbReference type="GO" id="GO:0005886">
    <property type="term" value="C:plasma membrane"/>
    <property type="evidence" value="ECO:0007669"/>
    <property type="project" value="UniProtKB-SubCell"/>
</dbReference>
<keyword evidence="5 10" id="KW-0552">Olfaction</keyword>
<dbReference type="EnsemblMetazoa" id="XM_019906545.1">
    <property type="protein sequence ID" value="XP_019762104.1"/>
    <property type="gene ID" value="LOC109539035"/>
</dbReference>
<dbReference type="Proteomes" id="UP000019118">
    <property type="component" value="Unassembled WGS sequence"/>
</dbReference>